<feature type="region of interest" description="Disordered" evidence="1">
    <location>
        <begin position="129"/>
        <end position="149"/>
    </location>
</feature>
<evidence type="ECO:0000256" key="1">
    <source>
        <dbReference type="SAM" id="MobiDB-lite"/>
    </source>
</evidence>
<evidence type="ECO:0000313" key="3">
    <source>
        <dbReference type="Proteomes" id="UP001610335"/>
    </source>
</evidence>
<evidence type="ECO:0000313" key="2">
    <source>
        <dbReference type="EMBL" id="KAL2817030.1"/>
    </source>
</evidence>
<protein>
    <submittedName>
        <fullName evidence="2">Uncharacterized protein</fullName>
    </submittedName>
</protein>
<accession>A0ABR4HNH8</accession>
<keyword evidence="3" id="KW-1185">Reference proteome</keyword>
<proteinExistence type="predicted"/>
<name>A0ABR4HNH8_9EURO</name>
<sequence length="149" mass="16313">MSREEHAAAPFQIQQDIWQSTTALGITAYPCPLTTIVFVLSSVFWLPIEISGADFYLMFKWQGRPDTSNPFVNQKNDFAIISIPACRLSGSQDDACKFGDVLNVHCRTPEAEWACSDCTASSYDTEIPVGSGDIGSERQPVTKSRGGSL</sequence>
<gene>
    <name evidence="2" type="ORF">BDW59DRAFT_166161</name>
</gene>
<dbReference type="Proteomes" id="UP001610335">
    <property type="component" value="Unassembled WGS sequence"/>
</dbReference>
<feature type="compositionally biased region" description="Polar residues" evidence="1">
    <location>
        <begin position="139"/>
        <end position="149"/>
    </location>
</feature>
<comment type="caution">
    <text evidence="2">The sequence shown here is derived from an EMBL/GenBank/DDBJ whole genome shotgun (WGS) entry which is preliminary data.</text>
</comment>
<reference evidence="2 3" key="1">
    <citation type="submission" date="2024-07" db="EMBL/GenBank/DDBJ databases">
        <title>Section-level genome sequencing and comparative genomics of Aspergillus sections Usti and Cavernicolus.</title>
        <authorList>
            <consortium name="Lawrence Berkeley National Laboratory"/>
            <person name="Nybo J.L."/>
            <person name="Vesth T.C."/>
            <person name="Theobald S."/>
            <person name="Frisvad J.C."/>
            <person name="Larsen T.O."/>
            <person name="Kjaerboelling I."/>
            <person name="Rothschild-Mancinelli K."/>
            <person name="Lyhne E.K."/>
            <person name="Kogle M.E."/>
            <person name="Barry K."/>
            <person name="Clum A."/>
            <person name="Na H."/>
            <person name="Ledsgaard L."/>
            <person name="Lin J."/>
            <person name="Lipzen A."/>
            <person name="Kuo A."/>
            <person name="Riley R."/>
            <person name="Mondo S."/>
            <person name="LaButti K."/>
            <person name="Haridas S."/>
            <person name="Pangalinan J."/>
            <person name="Salamov A.A."/>
            <person name="Simmons B.A."/>
            <person name="Magnuson J.K."/>
            <person name="Chen J."/>
            <person name="Drula E."/>
            <person name="Henrissat B."/>
            <person name="Wiebenga A."/>
            <person name="Lubbers R.J."/>
            <person name="Gomes A.C."/>
            <person name="Makela M.R."/>
            <person name="Stajich J."/>
            <person name="Grigoriev I.V."/>
            <person name="Mortensen U.H."/>
            <person name="De vries R.P."/>
            <person name="Baker S.E."/>
            <person name="Andersen M.R."/>
        </authorList>
    </citation>
    <scope>NUCLEOTIDE SEQUENCE [LARGE SCALE GENOMIC DNA]</scope>
    <source>
        <strain evidence="2 3">CBS 600.67</strain>
    </source>
</reference>
<organism evidence="2 3">
    <name type="scientific">Aspergillus cavernicola</name>
    <dbReference type="NCBI Taxonomy" id="176166"/>
    <lineage>
        <taxon>Eukaryota</taxon>
        <taxon>Fungi</taxon>
        <taxon>Dikarya</taxon>
        <taxon>Ascomycota</taxon>
        <taxon>Pezizomycotina</taxon>
        <taxon>Eurotiomycetes</taxon>
        <taxon>Eurotiomycetidae</taxon>
        <taxon>Eurotiales</taxon>
        <taxon>Aspergillaceae</taxon>
        <taxon>Aspergillus</taxon>
        <taxon>Aspergillus subgen. Nidulantes</taxon>
    </lineage>
</organism>
<dbReference type="EMBL" id="JBFXLS010000096">
    <property type="protein sequence ID" value="KAL2817030.1"/>
    <property type="molecule type" value="Genomic_DNA"/>
</dbReference>